<evidence type="ECO:0000256" key="6">
    <source>
        <dbReference type="ARBA" id="ARBA00043884"/>
    </source>
</evidence>
<feature type="binding site" evidence="8">
    <location>
        <position position="314"/>
    </location>
    <ligand>
        <name>carbamoyl phosphate</name>
        <dbReference type="ChEBI" id="CHEBI:58228"/>
    </ligand>
</feature>
<dbReference type="GO" id="GO:0016597">
    <property type="term" value="F:amino acid binding"/>
    <property type="evidence" value="ECO:0007669"/>
    <property type="project" value="InterPro"/>
</dbReference>
<keyword evidence="4 8" id="KW-0808">Transferase</keyword>
<dbReference type="InterPro" id="IPR012602">
    <property type="entry name" value="PyrBI_leader"/>
</dbReference>
<dbReference type="InterPro" id="IPR002082">
    <property type="entry name" value="Asp_carbamoyltransf"/>
</dbReference>
<feature type="binding site" evidence="8">
    <location>
        <position position="131"/>
    </location>
    <ligand>
        <name>L-aspartate</name>
        <dbReference type="ChEBI" id="CHEBI:29991"/>
    </ligand>
</feature>
<feature type="binding site" evidence="8">
    <location>
        <position position="181"/>
    </location>
    <ligand>
        <name>carbamoyl phosphate</name>
        <dbReference type="ChEBI" id="CHEBI:58228"/>
    </ligand>
</feature>
<sequence length="357" mass="39823">MVQCVRHSVLPRLKKDAGLPFFLSVENQYQAPQLRGFFLPRRQEINMANPLYQKHIISINDLSRDDLNLVLATAAKLKANPQPELLKHKVIASCFFEASTRTRLSFETSMHRLGASVVGFSDSANTSLGKKGETLADTISVISTYVDAIVMRHPQEGAARLATEFSGQVPVLNAGDGSNQHPTQTLLDLFTIQETQGRLDNLHIAMVGDLKYGRTVHSLTQALAKFSGNRFYFIAPDALAMPQYILDMLDEKGMVWSLHGSIEEVMADVDILYMTRVQKERLDPSEYANVKAQFVLRASDLNGARENMKVLHPLPRIDEITTDVDKTPHAWYFQQAGNGIFARQALLALVLNSELSL</sequence>
<dbReference type="PRINTS" id="PR00101">
    <property type="entry name" value="ATCASE"/>
</dbReference>
<keyword evidence="5 8" id="KW-0665">Pyrimidine biosynthesis</keyword>
<comment type="function">
    <text evidence="6 8">Catalyzes the condensation of carbamoyl phosphate and aspartate to form carbamoyl aspartate and inorganic phosphate, the committed step in the de novo pyrimidine nucleotide biosynthesis pathway.</text>
</comment>
<feature type="binding site" evidence="8">
    <location>
        <position position="101"/>
    </location>
    <ligand>
        <name>carbamoyl phosphate</name>
        <dbReference type="ChEBI" id="CHEBI:58228"/>
    </ligand>
</feature>
<dbReference type="FunFam" id="3.40.50.1370:FF:000001">
    <property type="entry name" value="Aspartate carbamoyltransferase"/>
    <property type="match status" value="1"/>
</dbReference>
<feature type="binding site" evidence="8">
    <location>
        <position position="315"/>
    </location>
    <ligand>
        <name>carbamoyl phosphate</name>
        <dbReference type="ChEBI" id="CHEBI:58228"/>
    </ligand>
</feature>
<comment type="catalytic activity">
    <reaction evidence="7 8">
        <text>carbamoyl phosphate + L-aspartate = N-carbamoyl-L-aspartate + phosphate + H(+)</text>
        <dbReference type="Rhea" id="RHEA:20013"/>
        <dbReference type="ChEBI" id="CHEBI:15378"/>
        <dbReference type="ChEBI" id="CHEBI:29991"/>
        <dbReference type="ChEBI" id="CHEBI:32814"/>
        <dbReference type="ChEBI" id="CHEBI:43474"/>
        <dbReference type="ChEBI" id="CHEBI:58228"/>
        <dbReference type="EC" id="2.1.3.2"/>
    </reaction>
</comment>
<evidence type="ECO:0000256" key="7">
    <source>
        <dbReference type="ARBA" id="ARBA00048859"/>
    </source>
</evidence>
<proteinExistence type="inferred from homology"/>
<dbReference type="Gene3D" id="3.40.50.1370">
    <property type="entry name" value="Aspartate/ornithine carbamoyltransferase"/>
    <property type="match status" value="2"/>
</dbReference>
<evidence type="ECO:0000259" key="10">
    <source>
        <dbReference type="Pfam" id="PF02729"/>
    </source>
</evidence>
<feature type="binding site" evidence="8">
    <location>
        <position position="276"/>
    </location>
    <ligand>
        <name>L-aspartate</name>
        <dbReference type="ChEBI" id="CHEBI:29991"/>
    </ligand>
</feature>
<dbReference type="EMBL" id="UGWV01000002">
    <property type="protein sequence ID" value="SUF97606.1"/>
    <property type="molecule type" value="Genomic_DNA"/>
</dbReference>
<protein>
    <recommendedName>
        <fullName evidence="8">Aspartate carbamoyltransferase</fullName>
        <ecNumber evidence="8">2.1.3.2</ecNumber>
    </recommendedName>
    <alternativeName>
        <fullName evidence="8">Aspartate transcarbamylase</fullName>
        <shortName evidence="8">ATCase</shortName>
    </alternativeName>
</protein>
<dbReference type="InterPro" id="IPR006130">
    <property type="entry name" value="Asp/Orn_carbamoylTrfase"/>
</dbReference>
<dbReference type="Pfam" id="PF02729">
    <property type="entry name" value="OTCace_N"/>
    <property type="match status" value="1"/>
</dbReference>
<dbReference type="NCBIfam" id="TIGR00670">
    <property type="entry name" value="asp_carb_tr"/>
    <property type="match status" value="1"/>
</dbReference>
<dbReference type="UniPathway" id="UPA00070">
    <property type="reaction ID" value="UER00116"/>
</dbReference>
<evidence type="ECO:0000313" key="11">
    <source>
        <dbReference type="EMBL" id="SUF97606.1"/>
    </source>
</evidence>
<name>A0A7D8EUJ3_SALER</name>
<dbReference type="Pfam" id="PF00185">
    <property type="entry name" value="OTCace"/>
    <property type="match status" value="1"/>
</dbReference>
<evidence type="ECO:0000256" key="4">
    <source>
        <dbReference type="ARBA" id="ARBA00022679"/>
    </source>
</evidence>
<gene>
    <name evidence="8 11" type="primary">pyrB</name>
    <name evidence="11" type="ORF">NCTC6385_04653</name>
</gene>
<reference evidence="11 12" key="1">
    <citation type="submission" date="2018-06" db="EMBL/GenBank/DDBJ databases">
        <authorList>
            <consortium name="Pathogen Informatics"/>
            <person name="Doyle S."/>
        </authorList>
    </citation>
    <scope>NUCLEOTIDE SEQUENCE [LARGE SCALE GENOMIC DNA]</scope>
    <source>
        <strain evidence="11 12">NCTC6385</strain>
    </source>
</reference>
<dbReference type="PROSITE" id="PS00097">
    <property type="entry name" value="CARBAMOYLTRANSFERASE"/>
    <property type="match status" value="1"/>
</dbReference>
<feature type="binding site" evidence="8">
    <location>
        <position position="214"/>
    </location>
    <ligand>
        <name>L-aspartate</name>
        <dbReference type="ChEBI" id="CHEBI:29991"/>
    </ligand>
</feature>
<feature type="domain" description="Aspartate/ornithine carbamoyltransferase carbamoyl-P binding" evidence="10">
    <location>
        <begin position="54"/>
        <end position="194"/>
    </location>
</feature>
<accession>A0A7D8EUJ3</accession>
<dbReference type="SUPFAM" id="SSF53671">
    <property type="entry name" value="Aspartate/ornithine carbamoyltransferase"/>
    <property type="match status" value="1"/>
</dbReference>
<dbReference type="NCBIfam" id="NF002032">
    <property type="entry name" value="PRK00856.1"/>
    <property type="match status" value="1"/>
</dbReference>
<dbReference type="PRINTS" id="PR00100">
    <property type="entry name" value="AOTCASE"/>
</dbReference>
<dbReference type="PANTHER" id="PTHR45753:SF6">
    <property type="entry name" value="ASPARTATE CARBAMOYLTRANSFERASE"/>
    <property type="match status" value="1"/>
</dbReference>
<feature type="domain" description="Aspartate/ornithine carbamoyltransferase Asp/Orn-binding" evidence="9">
    <location>
        <begin position="201"/>
        <end position="349"/>
    </location>
</feature>
<feature type="binding site" evidence="8">
    <location>
        <position position="184"/>
    </location>
    <ligand>
        <name>carbamoyl phosphate</name>
        <dbReference type="ChEBI" id="CHEBI:58228"/>
    </ligand>
</feature>
<dbReference type="GO" id="GO:0006207">
    <property type="term" value="P:'de novo' pyrimidine nucleobase biosynthetic process"/>
    <property type="evidence" value="ECO:0007669"/>
    <property type="project" value="InterPro"/>
</dbReference>
<dbReference type="PANTHER" id="PTHR45753">
    <property type="entry name" value="ORNITHINE CARBAMOYLTRANSFERASE, MITOCHONDRIAL"/>
    <property type="match status" value="1"/>
</dbReference>
<dbReference type="GO" id="GO:0005829">
    <property type="term" value="C:cytosol"/>
    <property type="evidence" value="ECO:0007669"/>
    <property type="project" value="TreeGrafter"/>
</dbReference>
<dbReference type="InterPro" id="IPR036901">
    <property type="entry name" value="Asp/Orn_carbamoylTrfase_sf"/>
</dbReference>
<evidence type="ECO:0000256" key="3">
    <source>
        <dbReference type="ARBA" id="ARBA00022623"/>
    </source>
</evidence>
<evidence type="ECO:0000256" key="1">
    <source>
        <dbReference type="ARBA" id="ARBA00004852"/>
    </source>
</evidence>
<dbReference type="HAMAP" id="MF_00001">
    <property type="entry name" value="Asp_carb_tr"/>
    <property type="match status" value="1"/>
</dbReference>
<dbReference type="AlphaFoldDB" id="A0A7D8EUJ3"/>
<dbReference type="EC" id="2.1.3.2" evidence="8"/>
<comment type="similarity">
    <text evidence="2 8">Belongs to the aspartate/ornithine carbamoyltransferase superfamily. ATCase family.</text>
</comment>
<evidence type="ECO:0000259" key="9">
    <source>
        <dbReference type="Pfam" id="PF00185"/>
    </source>
</evidence>
<comment type="subunit">
    <text evidence="8">Heterododecamer (2C3:3R2) of six catalytic PyrB chains organized as two trimers (C3), and six regulatory PyrI chains organized as three dimers (R2).</text>
</comment>
<organism evidence="11 12">
    <name type="scientific">Salmonella enterica</name>
    <name type="common">Salmonella choleraesuis</name>
    <dbReference type="NCBI Taxonomy" id="28901"/>
    <lineage>
        <taxon>Bacteria</taxon>
        <taxon>Pseudomonadati</taxon>
        <taxon>Pseudomonadota</taxon>
        <taxon>Gammaproteobacteria</taxon>
        <taxon>Enterobacterales</taxon>
        <taxon>Enterobacteriaceae</taxon>
        <taxon>Salmonella</taxon>
    </lineage>
</organism>
<dbReference type="Pfam" id="PF08052">
    <property type="entry name" value="PyrBI_leader"/>
    <property type="match status" value="1"/>
</dbReference>
<dbReference type="Proteomes" id="UP000254463">
    <property type="component" value="Unassembled WGS sequence"/>
</dbReference>
<evidence type="ECO:0000256" key="8">
    <source>
        <dbReference type="HAMAP-Rule" id="MF_00001"/>
    </source>
</evidence>
<dbReference type="InterPro" id="IPR006131">
    <property type="entry name" value="Asp_carbamoyltransf_Asp/Orn-bd"/>
</dbReference>
<dbReference type="GO" id="GO:0044205">
    <property type="term" value="P:'de novo' UMP biosynthetic process"/>
    <property type="evidence" value="ECO:0007669"/>
    <property type="project" value="UniProtKB-UniRule"/>
</dbReference>
<feature type="binding site" evidence="8">
    <location>
        <position position="102"/>
    </location>
    <ligand>
        <name>carbamoyl phosphate</name>
        <dbReference type="ChEBI" id="CHEBI:58228"/>
    </ligand>
</feature>
<dbReference type="InterPro" id="IPR006132">
    <property type="entry name" value="Asp/Orn_carbamoyltranf_P-bd"/>
</dbReference>
<comment type="pathway">
    <text evidence="1 8">Pyrimidine metabolism; UMP biosynthesis via de novo pathway; (S)-dihydroorotate from bicarbonate: step 2/3.</text>
</comment>
<keyword evidence="3" id="KW-0428">Leader peptide</keyword>
<dbReference type="FunFam" id="3.40.50.1370:FF:000002">
    <property type="entry name" value="Aspartate carbamoyltransferase 2"/>
    <property type="match status" value="1"/>
</dbReference>
<evidence type="ECO:0000313" key="12">
    <source>
        <dbReference type="Proteomes" id="UP000254463"/>
    </source>
</evidence>
<dbReference type="GO" id="GO:0006520">
    <property type="term" value="P:amino acid metabolic process"/>
    <property type="evidence" value="ECO:0007669"/>
    <property type="project" value="InterPro"/>
</dbReference>
<evidence type="ECO:0000256" key="5">
    <source>
        <dbReference type="ARBA" id="ARBA00022975"/>
    </source>
</evidence>
<evidence type="ECO:0000256" key="2">
    <source>
        <dbReference type="ARBA" id="ARBA00008896"/>
    </source>
</evidence>
<feature type="binding site" evidence="8">
    <location>
        <position position="152"/>
    </location>
    <ligand>
        <name>carbamoyl phosphate</name>
        <dbReference type="ChEBI" id="CHEBI:58228"/>
    </ligand>
</feature>
<dbReference type="GO" id="GO:0004070">
    <property type="term" value="F:aspartate carbamoyltransferase activity"/>
    <property type="evidence" value="ECO:0007669"/>
    <property type="project" value="UniProtKB-UniRule"/>
</dbReference>